<dbReference type="Pfam" id="PF02899">
    <property type="entry name" value="Phage_int_SAM_1"/>
    <property type="match status" value="1"/>
</dbReference>
<dbReference type="RefSeq" id="WP_216355715.1">
    <property type="nucleotide sequence ID" value="NZ_KY623659.1"/>
</dbReference>
<protein>
    <recommendedName>
        <fullName evidence="8">Integrase</fullName>
    </recommendedName>
</protein>
<dbReference type="Pfam" id="PF00589">
    <property type="entry name" value="Phage_integrase"/>
    <property type="match status" value="1"/>
</dbReference>
<reference evidence="7" key="1">
    <citation type="submission" date="2017-02" db="EMBL/GenBank/DDBJ databases">
        <title>Emergence of VIM metallo-beta-lactamase producing Alcaligenes faecalis in GAZA, Palestine.</title>
        <authorList>
            <person name="Al Laham N."/>
            <person name="Chavda K."/>
            <person name="Cienfuegos V."/>
            <person name="Kreiswirth B."/>
            <person name="Chen L."/>
        </authorList>
    </citation>
    <scope>NUCLEOTIDE SEQUENCE</scope>
    <source>
        <strain evidence="7">GZAF1</strain>
        <plasmid evidence="7">pGZAF1_VIM</plasmid>
    </source>
</reference>
<keyword evidence="7" id="KW-0614">Plasmid</keyword>
<dbReference type="InterPro" id="IPR050090">
    <property type="entry name" value="Tyrosine_recombinase_XerCD"/>
</dbReference>
<name>A0A1Z3MKY9_ALCFA</name>
<organism evidence="7">
    <name type="scientific">Alcaligenes faecalis</name>
    <dbReference type="NCBI Taxonomy" id="511"/>
    <lineage>
        <taxon>Bacteria</taxon>
        <taxon>Pseudomonadati</taxon>
        <taxon>Pseudomonadota</taxon>
        <taxon>Betaproteobacteria</taxon>
        <taxon>Burkholderiales</taxon>
        <taxon>Alcaligenaceae</taxon>
        <taxon>Alcaligenes</taxon>
    </lineage>
</organism>
<evidence type="ECO:0000259" key="6">
    <source>
        <dbReference type="PROSITE" id="PS51900"/>
    </source>
</evidence>
<dbReference type="InterPro" id="IPR013762">
    <property type="entry name" value="Integrase-like_cat_sf"/>
</dbReference>
<dbReference type="EMBL" id="KY623659">
    <property type="protein sequence ID" value="ASD48435.1"/>
    <property type="molecule type" value="Genomic_DNA"/>
</dbReference>
<dbReference type="GO" id="GO:0003677">
    <property type="term" value="F:DNA binding"/>
    <property type="evidence" value="ECO:0007669"/>
    <property type="project" value="UniProtKB-UniRule"/>
</dbReference>
<dbReference type="PROSITE" id="PS51900">
    <property type="entry name" value="CB"/>
    <property type="match status" value="1"/>
</dbReference>
<dbReference type="PANTHER" id="PTHR30349">
    <property type="entry name" value="PHAGE INTEGRASE-RELATED"/>
    <property type="match status" value="1"/>
</dbReference>
<evidence type="ECO:0008006" key="8">
    <source>
        <dbReference type="Google" id="ProtNLM"/>
    </source>
</evidence>
<dbReference type="Gene3D" id="1.10.150.130">
    <property type="match status" value="1"/>
</dbReference>
<sequence length="315" mass="35634">MNKSTHQGFYRSNSAAPASPDNAALAYLSSLNSNQSRATMRTFLNRVAREFGYTDLEQTPWGELHYMLVQQIINSLLERKLAPTTINTYLAALKGVARQATLLRQMEADTLIHIQSIKSVSGFRVSSGRALAKKEVRALLRVCDMQLSVRSLRDAAMLACLVGCGLRRSEVVALDLKDVNFDTGTLRVMGKGNTERLMPIPSQLMPRLKQWIFVRGDRPGPLFVRIRRGDNLVLARLSAQAVYNTLLERHRQCRSMDHCSPHDLRRTFASVLFDNGEDIRVVQMALGHANLETTKIYDMRGEERKRKAISRLNYE</sequence>
<evidence type="ECO:0000256" key="3">
    <source>
        <dbReference type="ARBA" id="ARBA00023172"/>
    </source>
</evidence>
<evidence type="ECO:0000256" key="2">
    <source>
        <dbReference type="ARBA" id="ARBA00023125"/>
    </source>
</evidence>
<keyword evidence="3" id="KW-0233">DNA recombination</keyword>
<dbReference type="InterPro" id="IPR044068">
    <property type="entry name" value="CB"/>
</dbReference>
<dbReference type="AlphaFoldDB" id="A0A1Z3MKY9"/>
<dbReference type="InterPro" id="IPR010998">
    <property type="entry name" value="Integrase_recombinase_N"/>
</dbReference>
<dbReference type="InterPro" id="IPR002104">
    <property type="entry name" value="Integrase_catalytic"/>
</dbReference>
<evidence type="ECO:0000259" key="5">
    <source>
        <dbReference type="PROSITE" id="PS51898"/>
    </source>
</evidence>
<dbReference type="SUPFAM" id="SSF56349">
    <property type="entry name" value="DNA breaking-rejoining enzymes"/>
    <property type="match status" value="1"/>
</dbReference>
<keyword evidence="2 4" id="KW-0238">DNA-binding</keyword>
<keyword evidence="1" id="KW-0229">DNA integration</keyword>
<dbReference type="PROSITE" id="PS51898">
    <property type="entry name" value="TYR_RECOMBINASE"/>
    <property type="match status" value="1"/>
</dbReference>
<accession>A0A1Z3MKY9</accession>
<feature type="domain" description="Core-binding (CB)" evidence="6">
    <location>
        <begin position="18"/>
        <end position="101"/>
    </location>
</feature>
<dbReference type="GO" id="GO:0015074">
    <property type="term" value="P:DNA integration"/>
    <property type="evidence" value="ECO:0007669"/>
    <property type="project" value="UniProtKB-KW"/>
</dbReference>
<dbReference type="InterPro" id="IPR004107">
    <property type="entry name" value="Integrase_SAM-like_N"/>
</dbReference>
<dbReference type="GO" id="GO:0006310">
    <property type="term" value="P:DNA recombination"/>
    <property type="evidence" value="ECO:0007669"/>
    <property type="project" value="UniProtKB-KW"/>
</dbReference>
<dbReference type="PANTHER" id="PTHR30349:SF88">
    <property type="entry name" value="BLL1584 PROTEIN"/>
    <property type="match status" value="1"/>
</dbReference>
<evidence type="ECO:0000313" key="7">
    <source>
        <dbReference type="EMBL" id="ASD48435.1"/>
    </source>
</evidence>
<geneLocation type="plasmid" evidence="7">
    <name>pGZAF1_VIM</name>
</geneLocation>
<evidence type="ECO:0000256" key="4">
    <source>
        <dbReference type="PROSITE-ProRule" id="PRU01248"/>
    </source>
</evidence>
<proteinExistence type="predicted"/>
<dbReference type="InterPro" id="IPR011010">
    <property type="entry name" value="DNA_brk_join_enz"/>
</dbReference>
<feature type="domain" description="Tyr recombinase" evidence="5">
    <location>
        <begin position="126"/>
        <end position="310"/>
    </location>
</feature>
<evidence type="ECO:0000256" key="1">
    <source>
        <dbReference type="ARBA" id="ARBA00022908"/>
    </source>
</evidence>
<dbReference type="Gene3D" id="1.10.443.10">
    <property type="entry name" value="Intergrase catalytic core"/>
    <property type="match status" value="1"/>
</dbReference>